<dbReference type="Pfam" id="PF00112">
    <property type="entry name" value="Peptidase_C1"/>
    <property type="match status" value="1"/>
</dbReference>
<gene>
    <name evidence="3" type="ORF">HNP95_000977</name>
</gene>
<evidence type="ECO:0008006" key="5">
    <source>
        <dbReference type="Google" id="ProtNLM"/>
    </source>
</evidence>
<dbReference type="InterPro" id="IPR038765">
    <property type="entry name" value="Papain-like_cys_pep_sf"/>
</dbReference>
<evidence type="ECO:0000259" key="1">
    <source>
        <dbReference type="Pfam" id="PF00112"/>
    </source>
</evidence>
<evidence type="ECO:0000313" key="3">
    <source>
        <dbReference type="EMBL" id="MBA2868798.1"/>
    </source>
</evidence>
<comment type="caution">
    <text evidence="3">The sequence shown here is derived from an EMBL/GenBank/DDBJ whole genome shotgun (WGS) entry which is preliminary data.</text>
</comment>
<dbReference type="AlphaFoldDB" id="A0A7J9PTM3"/>
<dbReference type="InterPro" id="IPR022651">
    <property type="entry name" value="S_layer_C"/>
</dbReference>
<evidence type="ECO:0000313" key="4">
    <source>
        <dbReference type="Proteomes" id="UP000571751"/>
    </source>
</evidence>
<feature type="domain" description="Peptidase C1A papain C-terminal" evidence="1">
    <location>
        <begin position="188"/>
        <end position="277"/>
    </location>
</feature>
<accession>A0A7J9PTM3</accession>
<proteinExistence type="predicted"/>
<dbReference type="CDD" id="cd02619">
    <property type="entry name" value="Peptidase_C1"/>
    <property type="match status" value="1"/>
</dbReference>
<dbReference type="SUPFAM" id="SSF54001">
    <property type="entry name" value="Cysteine proteinases"/>
    <property type="match status" value="1"/>
</dbReference>
<protein>
    <recommendedName>
        <fullName evidence="5">C1A family cysteine protease</fullName>
    </recommendedName>
</protein>
<dbReference type="EMBL" id="JACDUP010000002">
    <property type="protein sequence ID" value="MBA2868798.1"/>
    <property type="molecule type" value="Genomic_DNA"/>
</dbReference>
<feature type="domain" description="S-layer protein outer" evidence="2">
    <location>
        <begin position="591"/>
        <end position="663"/>
    </location>
</feature>
<dbReference type="Proteomes" id="UP000571751">
    <property type="component" value="Unassembled WGS sequence"/>
</dbReference>
<dbReference type="Pfam" id="PF05124">
    <property type="entry name" value="S_layer_C"/>
    <property type="match status" value="1"/>
</dbReference>
<sequence length="689" mass="76701">MNFFKITTCLLLLFALISVNYAAEFVDDGQYIYYKLTNENMEDLGFTEYSISNTDNVYFVIGLSESASLLNSTYLDLSSDKYFPPVANQGDLGTCGNFACVYYANSYLQAKIHNWDLKGADRSKCFNPLWIFNKMNNEAVLPGISPVNILKMISRIGSATYETMPETDNITTWGSPEAWFEAVQYRTNGLDVTFTSNTDVIKSWLNDGSIVIIAIDTGGHLSTYFENTSIISDKSQSHGEATHAVVIVGYNDSISKDNETGAFKIVNSWGDTWGPNGDGTYYMTYDAVSNLSASMCARISGVRYNNSDSHPELIGVVRFDPENKGTADQKMIFGIGNESNISGYVDLFGSLLYDQNDGNGSMPDFIAIDLTDWKSEFENSLNTTGKGYYFVNFSNGTETSIISEFGIIKYRSYPDIEEINTLNSYNCNKSVVFKFYSETAPEIINSSVNVLENEVVVSIHAEDVEDDLWGVNVYFDGLNEYYSLNGTNETFNGSFDKSMFSYGKHYAIFEAFDGSGNTNNSEMVYFEILAPATTSRSTKSHYSSDLSDGIDSGNIKRAISNSNVIYGSDIDEEFALNLRENVENGNNYELSKDTIIVGGPESNGFADKYNNEFEIQITNDYPGENRGVIQVQTIEVRDGNIIKPYQVIYIAGSDRFGTQAALEYFKTLDELPEGPIMIEWTENGPVVVE</sequence>
<dbReference type="Gene3D" id="3.90.70.10">
    <property type="entry name" value="Cysteine proteinases"/>
    <property type="match status" value="1"/>
</dbReference>
<dbReference type="InterPro" id="IPR000668">
    <property type="entry name" value="Peptidase_C1A_C"/>
</dbReference>
<dbReference type="PROSITE" id="PS00639">
    <property type="entry name" value="THIOL_PROTEASE_HIS"/>
    <property type="match status" value="1"/>
</dbReference>
<dbReference type="GO" id="GO:0006508">
    <property type="term" value="P:proteolysis"/>
    <property type="evidence" value="ECO:0007669"/>
    <property type="project" value="InterPro"/>
</dbReference>
<dbReference type="RefSeq" id="WP_181507967.1">
    <property type="nucleotide sequence ID" value="NZ_JACDUP010000002.1"/>
</dbReference>
<reference evidence="3 4" key="1">
    <citation type="submission" date="2020-07" db="EMBL/GenBank/DDBJ databases">
        <title>Genomic Encyclopedia of Type Strains, Phase IV (KMG-V): Genome sequencing to study the core and pangenomes of soil and plant-associated prokaryotes.</title>
        <authorList>
            <person name="Whitman W."/>
        </authorList>
    </citation>
    <scope>NUCLEOTIDE SEQUENCE [LARGE SCALE GENOMIC DNA]</scope>
    <source>
        <strain evidence="3 4">C14</strain>
    </source>
</reference>
<name>A0A7J9PTM3_METMI</name>
<dbReference type="GO" id="GO:0008234">
    <property type="term" value="F:cysteine-type peptidase activity"/>
    <property type="evidence" value="ECO:0007669"/>
    <property type="project" value="InterPro"/>
</dbReference>
<evidence type="ECO:0000259" key="2">
    <source>
        <dbReference type="Pfam" id="PF05124"/>
    </source>
</evidence>
<dbReference type="InterPro" id="IPR025660">
    <property type="entry name" value="Pept_his_AS"/>
</dbReference>
<organism evidence="3 4">
    <name type="scientific">Methanococcus maripaludis</name>
    <name type="common">Methanococcus deltae</name>
    <dbReference type="NCBI Taxonomy" id="39152"/>
    <lineage>
        <taxon>Archaea</taxon>
        <taxon>Methanobacteriati</taxon>
        <taxon>Methanobacteriota</taxon>
        <taxon>Methanomada group</taxon>
        <taxon>Methanococci</taxon>
        <taxon>Methanococcales</taxon>
        <taxon>Methanococcaceae</taxon>
        <taxon>Methanococcus</taxon>
    </lineage>
</organism>